<comment type="caution">
    <text evidence="3">The sequence shown here is derived from an EMBL/GenBank/DDBJ whole genome shotgun (WGS) entry which is preliminary data.</text>
</comment>
<sequence>METILIATDFSTAARNATIYGFELARKMKAKVILFTACHHKTANHDNPYYLSPSEIERTAYKKLLDEAEILDPKRTVVLETQVGEGAADEAILAAASKSSVSYIIIGMKEQGKEIRKYIGSTVTHLSKTSVIPLIVVPADAVFTYPKTIALANDISDETDIDVLEPLKKITSTFNCKLYVVRVMKKTMIEVAERVISMERLKSFFASFYPYFEFIKAENVVKALNAFVKSKDVNMVAVIPHEHSFLERVFTRSVTRDLVFKAVVPLLILPEKHYMVEEDLYQEKHNFEYYCTV</sequence>
<evidence type="ECO:0000256" key="1">
    <source>
        <dbReference type="ARBA" id="ARBA00008791"/>
    </source>
</evidence>
<dbReference type="AlphaFoldDB" id="A0A512BK17"/>
<evidence type="ECO:0000313" key="3">
    <source>
        <dbReference type="EMBL" id="GEO12167.1"/>
    </source>
</evidence>
<feature type="domain" description="UspA" evidence="2">
    <location>
        <begin position="2"/>
        <end position="138"/>
    </location>
</feature>
<dbReference type="Gene3D" id="3.40.50.620">
    <property type="entry name" value="HUPs"/>
    <property type="match status" value="2"/>
</dbReference>
<evidence type="ECO:0000259" key="2">
    <source>
        <dbReference type="Pfam" id="PF00582"/>
    </source>
</evidence>
<dbReference type="PANTHER" id="PTHR46268:SF6">
    <property type="entry name" value="UNIVERSAL STRESS PROTEIN UP12"/>
    <property type="match status" value="1"/>
</dbReference>
<dbReference type="CDD" id="cd00293">
    <property type="entry name" value="USP-like"/>
    <property type="match status" value="1"/>
</dbReference>
<protein>
    <recommendedName>
        <fullName evidence="2">UspA domain-containing protein</fullName>
    </recommendedName>
</protein>
<dbReference type="InterPro" id="IPR006015">
    <property type="entry name" value="Universal_stress_UspA"/>
</dbReference>
<keyword evidence="4" id="KW-1185">Reference proteome</keyword>
<accession>A0A512BK17</accession>
<dbReference type="SUPFAM" id="SSF52402">
    <property type="entry name" value="Adenine nucleotide alpha hydrolases-like"/>
    <property type="match status" value="2"/>
</dbReference>
<dbReference type="RefSeq" id="WP_147206291.1">
    <property type="nucleotide sequence ID" value="NZ_BJYT01000043.1"/>
</dbReference>
<dbReference type="InterPro" id="IPR014729">
    <property type="entry name" value="Rossmann-like_a/b/a_fold"/>
</dbReference>
<evidence type="ECO:0000313" key="4">
    <source>
        <dbReference type="Proteomes" id="UP000321513"/>
    </source>
</evidence>
<dbReference type="InterPro" id="IPR006016">
    <property type="entry name" value="UspA"/>
</dbReference>
<dbReference type="EMBL" id="BJYT01000043">
    <property type="protein sequence ID" value="GEO12167.1"/>
    <property type="molecule type" value="Genomic_DNA"/>
</dbReference>
<dbReference type="Proteomes" id="UP000321513">
    <property type="component" value="Unassembled WGS sequence"/>
</dbReference>
<dbReference type="Pfam" id="PF00582">
    <property type="entry name" value="Usp"/>
    <property type="match status" value="1"/>
</dbReference>
<proteinExistence type="inferred from homology"/>
<reference evidence="3 4" key="1">
    <citation type="submission" date="2019-07" db="EMBL/GenBank/DDBJ databases">
        <title>Whole genome shotgun sequence of Segetibacter aerophilus NBRC 106135.</title>
        <authorList>
            <person name="Hosoyama A."/>
            <person name="Uohara A."/>
            <person name="Ohji S."/>
            <person name="Ichikawa N."/>
        </authorList>
    </citation>
    <scope>NUCLEOTIDE SEQUENCE [LARGE SCALE GENOMIC DNA]</scope>
    <source>
        <strain evidence="3 4">NBRC 106135</strain>
    </source>
</reference>
<comment type="similarity">
    <text evidence="1">Belongs to the universal stress protein A family.</text>
</comment>
<name>A0A512BK17_9BACT</name>
<dbReference type="PANTHER" id="PTHR46268">
    <property type="entry name" value="STRESS RESPONSE PROTEIN NHAX"/>
    <property type="match status" value="1"/>
</dbReference>
<dbReference type="OrthoDB" id="1522603at2"/>
<dbReference type="PRINTS" id="PR01438">
    <property type="entry name" value="UNVRSLSTRESS"/>
</dbReference>
<gene>
    <name evidence="3" type="ORF">SAE01_46630</name>
</gene>
<organism evidence="3 4">
    <name type="scientific">Segetibacter aerophilus</name>
    <dbReference type="NCBI Taxonomy" id="670293"/>
    <lineage>
        <taxon>Bacteria</taxon>
        <taxon>Pseudomonadati</taxon>
        <taxon>Bacteroidota</taxon>
        <taxon>Chitinophagia</taxon>
        <taxon>Chitinophagales</taxon>
        <taxon>Chitinophagaceae</taxon>
        <taxon>Segetibacter</taxon>
    </lineage>
</organism>